<keyword evidence="8" id="KW-1185">Reference proteome</keyword>
<evidence type="ECO:0000256" key="1">
    <source>
        <dbReference type="ARBA" id="ARBA00006043"/>
    </source>
</evidence>
<dbReference type="Pfam" id="PF01302">
    <property type="entry name" value="CAP_GLY"/>
    <property type="match status" value="1"/>
</dbReference>
<dbReference type="PROSITE" id="PS00845">
    <property type="entry name" value="CAP_GLY_1"/>
    <property type="match status" value="1"/>
</dbReference>
<dbReference type="GO" id="GO:0036503">
    <property type="term" value="P:ERAD pathway"/>
    <property type="evidence" value="ECO:0007669"/>
    <property type="project" value="TreeGrafter"/>
</dbReference>
<dbReference type="EMBL" id="JBGBPQ010000001">
    <property type="protein sequence ID" value="KAL1530359.1"/>
    <property type="molecule type" value="Genomic_DNA"/>
</dbReference>
<accession>A0AB34K943</accession>
<evidence type="ECO:0000313" key="7">
    <source>
        <dbReference type="EMBL" id="KAL1530359.1"/>
    </source>
</evidence>
<dbReference type="InterPro" id="IPR055418">
    <property type="entry name" value="UFD1_N2"/>
</dbReference>
<dbReference type="InterPro" id="IPR055417">
    <property type="entry name" value="UFD1_N1"/>
</dbReference>
<proteinExistence type="inferred from homology"/>
<keyword evidence="3" id="KW-0143">Chaperone</keyword>
<dbReference type="Gene3D" id="3.10.20.90">
    <property type="entry name" value="Phosphatidylinositol 3-kinase Catalytic Subunit, Chain A, domain 1"/>
    <property type="match status" value="1"/>
</dbReference>
<evidence type="ECO:0000256" key="2">
    <source>
        <dbReference type="ARBA" id="ARBA00022786"/>
    </source>
</evidence>
<name>A0AB34K943_PRYPA</name>
<reference evidence="7 8" key="1">
    <citation type="journal article" date="2024" name="Science">
        <title>Giant polyketide synthase enzymes in the biosynthesis of giant marine polyether toxins.</title>
        <authorList>
            <person name="Fallon T.R."/>
            <person name="Shende V.V."/>
            <person name="Wierzbicki I.H."/>
            <person name="Pendleton A.L."/>
            <person name="Watervoot N.F."/>
            <person name="Auber R.P."/>
            <person name="Gonzalez D.J."/>
            <person name="Wisecaver J.H."/>
            <person name="Moore B.S."/>
        </authorList>
    </citation>
    <scope>NUCLEOTIDE SEQUENCE [LARGE SCALE GENOMIC DNA]</scope>
    <source>
        <strain evidence="7 8">12B1</strain>
    </source>
</reference>
<dbReference type="SMART" id="SM00726">
    <property type="entry name" value="UIM"/>
    <property type="match status" value="3"/>
</dbReference>
<evidence type="ECO:0000313" key="8">
    <source>
        <dbReference type="Proteomes" id="UP001515480"/>
    </source>
</evidence>
<sequence>MSSQRPRVGNRVVVVGRQTQGTVRFLGEADFKEGAWVGVELDTPEGNNNGTVDGRSYFDCRPNHGLFVRPEKVRLAVRRPNGAPHAGTAASPIELPDQRAPRHARPAASGVAAAAPSARRASRGSSARNAMILDDDDDDEPILQRSQHGYRHAAAASSLPSRHAPAADSDDEDAMLAAAIALSEREAPGRPPPRVDERPAFQPRLHEEEDAAFLAAIAQSRREAGLEAPQAAPSAEPTRSLEYEMRARDAAEAQAIARAEAASLRADTADVYVDDDDDPMLAAALAMSRGEDVDATLGAAARAGAIGAPPPFSVAAQAAHAQALGIPLGEEMEGFGFGFGFGPMDLDAPGEPAPFAGMWRADLQALSSEAMMARIPSGRMPRPMLFKLSLPSGVGRPKYTGVLEFSAPEGCVIVPLWIMRAMGIEDGTNLTVASAELPKGTFAKLLPLSEEFATLEDPKGSLEAAIAGVFSTLSKGDSVAFTAEGKHIEVFVVELLPADAVCVVDTELEVDFAPAAINEEEQRRRAVEEAEERRLHEEAERAMAAAAALEQKRAEEEAAQQAAEVARAAEARREEERREERAQASALLPDEPEAGPGVTTVVVRMPEGNRVSRRFPRETELRLVRRWVEVSSPPERPMQSFELVSTYPRYVASDANASVTLDEAGMHPQATLFVRQMNDDDEQ</sequence>
<dbReference type="PROSITE" id="PS50245">
    <property type="entry name" value="CAP_GLY_2"/>
    <property type="match status" value="1"/>
</dbReference>
<gene>
    <name evidence="7" type="ORF">AB1Y20_001267</name>
</gene>
<feature type="domain" description="CAP-Gly" evidence="6">
    <location>
        <begin position="27"/>
        <end position="69"/>
    </location>
</feature>
<dbReference type="PROSITE" id="PS50033">
    <property type="entry name" value="UBX"/>
    <property type="match status" value="1"/>
</dbReference>
<evidence type="ECO:0000256" key="3">
    <source>
        <dbReference type="ARBA" id="ARBA00023186"/>
    </source>
</evidence>
<keyword evidence="2" id="KW-0833">Ubl conjugation pathway</keyword>
<dbReference type="Gene3D" id="2.40.40.50">
    <property type="entry name" value="Ubiquitin fusion degradation protein UFD1, N-terminal domain"/>
    <property type="match status" value="1"/>
</dbReference>
<dbReference type="Gene3D" id="3.10.330.10">
    <property type="match status" value="1"/>
</dbReference>
<dbReference type="GO" id="GO:0006511">
    <property type="term" value="P:ubiquitin-dependent protein catabolic process"/>
    <property type="evidence" value="ECO:0007669"/>
    <property type="project" value="InterPro"/>
</dbReference>
<comment type="caution">
    <text evidence="7">The sequence shown here is derived from an EMBL/GenBank/DDBJ whole genome shotgun (WGS) entry which is preliminary data.</text>
</comment>
<protein>
    <submittedName>
        <fullName evidence="7">Uncharacterized protein</fullName>
    </submittedName>
</protein>
<dbReference type="InterPro" id="IPR001012">
    <property type="entry name" value="UBX_dom"/>
</dbReference>
<evidence type="ECO:0000256" key="4">
    <source>
        <dbReference type="SAM" id="MobiDB-lite"/>
    </source>
</evidence>
<feature type="region of interest" description="Disordered" evidence="4">
    <location>
        <begin position="80"/>
        <end position="171"/>
    </location>
</feature>
<dbReference type="SUPFAM" id="SSF54236">
    <property type="entry name" value="Ubiquitin-like"/>
    <property type="match status" value="1"/>
</dbReference>
<dbReference type="Pfam" id="PF03152">
    <property type="entry name" value="UFD1_N1"/>
    <property type="match status" value="1"/>
</dbReference>
<organism evidence="7 8">
    <name type="scientific">Prymnesium parvum</name>
    <name type="common">Toxic golden alga</name>
    <dbReference type="NCBI Taxonomy" id="97485"/>
    <lineage>
        <taxon>Eukaryota</taxon>
        <taxon>Haptista</taxon>
        <taxon>Haptophyta</taxon>
        <taxon>Prymnesiophyceae</taxon>
        <taxon>Prymnesiales</taxon>
        <taxon>Prymnesiaceae</taxon>
        <taxon>Prymnesium</taxon>
    </lineage>
</organism>
<dbReference type="InterPro" id="IPR036859">
    <property type="entry name" value="CAP-Gly_dom_sf"/>
</dbReference>
<dbReference type="PANTHER" id="PTHR12555">
    <property type="entry name" value="UBIQUITIN FUSION DEGRADATON PROTEIN 1"/>
    <property type="match status" value="1"/>
</dbReference>
<dbReference type="Gene3D" id="2.30.30.190">
    <property type="entry name" value="CAP Gly-rich-like domain"/>
    <property type="match status" value="1"/>
</dbReference>
<dbReference type="CDD" id="cd01767">
    <property type="entry name" value="UBX"/>
    <property type="match status" value="1"/>
</dbReference>
<dbReference type="InterPro" id="IPR003903">
    <property type="entry name" value="UIM_dom"/>
</dbReference>
<dbReference type="AlphaFoldDB" id="A0AB34K943"/>
<evidence type="ECO:0000259" key="5">
    <source>
        <dbReference type="PROSITE" id="PS50033"/>
    </source>
</evidence>
<dbReference type="InterPro" id="IPR042299">
    <property type="entry name" value="Ufd1-like_Nn"/>
</dbReference>
<dbReference type="Pfam" id="PF00789">
    <property type="entry name" value="UBX"/>
    <property type="match status" value="1"/>
</dbReference>
<dbReference type="SMART" id="SM01052">
    <property type="entry name" value="CAP_GLY"/>
    <property type="match status" value="1"/>
</dbReference>
<dbReference type="GO" id="GO:0031593">
    <property type="term" value="F:polyubiquitin modification-dependent protein binding"/>
    <property type="evidence" value="ECO:0007669"/>
    <property type="project" value="TreeGrafter"/>
</dbReference>
<feature type="compositionally biased region" description="Low complexity" evidence="4">
    <location>
        <begin position="106"/>
        <end position="128"/>
    </location>
</feature>
<dbReference type="InterPro" id="IPR004854">
    <property type="entry name" value="Ufd1-like"/>
</dbReference>
<dbReference type="InterPro" id="IPR029071">
    <property type="entry name" value="Ubiquitin-like_domsf"/>
</dbReference>
<dbReference type="PANTHER" id="PTHR12555:SF13">
    <property type="entry name" value="UBIQUITIN RECOGNITION FACTOR IN ER-ASSOCIATED DEGRADATION PROTEIN 1"/>
    <property type="match status" value="1"/>
</dbReference>
<dbReference type="SUPFAM" id="SSF74924">
    <property type="entry name" value="Cap-Gly domain"/>
    <property type="match status" value="1"/>
</dbReference>
<evidence type="ECO:0000259" key="6">
    <source>
        <dbReference type="PROSITE" id="PS50245"/>
    </source>
</evidence>
<dbReference type="Pfam" id="PF02809">
    <property type="entry name" value="UIM"/>
    <property type="match status" value="2"/>
</dbReference>
<feature type="region of interest" description="Disordered" evidence="4">
    <location>
        <begin position="546"/>
        <end position="598"/>
    </location>
</feature>
<dbReference type="PROSITE" id="PS50330">
    <property type="entry name" value="UIM"/>
    <property type="match status" value="2"/>
</dbReference>
<dbReference type="SMART" id="SM00166">
    <property type="entry name" value="UBX"/>
    <property type="match status" value="1"/>
</dbReference>
<feature type="compositionally biased region" description="Basic and acidic residues" evidence="4">
    <location>
        <begin position="567"/>
        <end position="582"/>
    </location>
</feature>
<dbReference type="Pfam" id="PF24842">
    <property type="entry name" value="UFD1_N2"/>
    <property type="match status" value="1"/>
</dbReference>
<dbReference type="InterPro" id="IPR000938">
    <property type="entry name" value="CAP-Gly_domain"/>
</dbReference>
<comment type="similarity">
    <text evidence="1">Belongs to the UFD1 family.</text>
</comment>
<feature type="domain" description="UBX" evidence="5">
    <location>
        <begin position="594"/>
        <end position="674"/>
    </location>
</feature>
<dbReference type="GO" id="GO:0034098">
    <property type="term" value="C:VCP-NPL4-UFD1 AAA ATPase complex"/>
    <property type="evidence" value="ECO:0007669"/>
    <property type="project" value="TreeGrafter"/>
</dbReference>
<dbReference type="Proteomes" id="UP001515480">
    <property type="component" value="Unassembled WGS sequence"/>
</dbReference>